<dbReference type="Proteomes" id="UP000824120">
    <property type="component" value="Chromosome 3"/>
</dbReference>
<evidence type="ECO:0000313" key="2">
    <source>
        <dbReference type="Proteomes" id="UP000824120"/>
    </source>
</evidence>
<feature type="non-terminal residue" evidence="1">
    <location>
        <position position="1"/>
    </location>
</feature>
<organism evidence="1 2">
    <name type="scientific">Solanum commersonii</name>
    <name type="common">Commerson's wild potato</name>
    <name type="synonym">Commerson's nightshade</name>
    <dbReference type="NCBI Taxonomy" id="4109"/>
    <lineage>
        <taxon>Eukaryota</taxon>
        <taxon>Viridiplantae</taxon>
        <taxon>Streptophyta</taxon>
        <taxon>Embryophyta</taxon>
        <taxon>Tracheophyta</taxon>
        <taxon>Spermatophyta</taxon>
        <taxon>Magnoliopsida</taxon>
        <taxon>eudicotyledons</taxon>
        <taxon>Gunneridae</taxon>
        <taxon>Pentapetalae</taxon>
        <taxon>asterids</taxon>
        <taxon>lamiids</taxon>
        <taxon>Solanales</taxon>
        <taxon>Solanaceae</taxon>
        <taxon>Solanoideae</taxon>
        <taxon>Solaneae</taxon>
        <taxon>Solanum</taxon>
    </lineage>
</organism>
<comment type="caution">
    <text evidence="1">The sequence shown here is derived from an EMBL/GenBank/DDBJ whole genome shotgun (WGS) entry which is preliminary data.</text>
</comment>
<gene>
    <name evidence="1" type="ORF">H5410_016965</name>
</gene>
<dbReference type="AlphaFoldDB" id="A0A9J5ZXS3"/>
<sequence length="275" mass="32280">MQLGVDMNVIKLKIEYKVEESNTPMLIHNDMSENGMIRSICIDGIVEFETRQMTIGELVEPLCVDQVYKDKAILKSVMKKYAIEKRFQYRTMRSNAIKIREFNIDHTSPLKDKVYSQKHAISILIGEIVKPNLVDHKRKYTLFDIWTDVKIYLGVDVNYSLTWMAKEKTLISLRSTTFASYNKLPAYLYMMDITYPGSHIQWVIPEYIMYDEVQTPKFKDLQEGQKRNLIKKQHVNWLVSKGSIHVARVELQVTIGVHVESGLKKFNELFRLYWS</sequence>
<protein>
    <submittedName>
        <fullName evidence="1">Uncharacterized protein</fullName>
    </submittedName>
</protein>
<name>A0A9J5ZXS3_SOLCO</name>
<keyword evidence="2" id="KW-1185">Reference proteome</keyword>
<reference evidence="1 2" key="1">
    <citation type="submission" date="2020-09" db="EMBL/GenBank/DDBJ databases">
        <title>De no assembly of potato wild relative species, Solanum commersonii.</title>
        <authorList>
            <person name="Cho K."/>
        </authorList>
    </citation>
    <scope>NUCLEOTIDE SEQUENCE [LARGE SCALE GENOMIC DNA]</scope>
    <source>
        <strain evidence="1">LZ3.2</strain>
        <tissue evidence="1">Leaf</tissue>
    </source>
</reference>
<dbReference type="EMBL" id="JACXVP010000003">
    <property type="protein sequence ID" value="KAG5617141.1"/>
    <property type="molecule type" value="Genomic_DNA"/>
</dbReference>
<evidence type="ECO:0000313" key="1">
    <source>
        <dbReference type="EMBL" id="KAG5617141.1"/>
    </source>
</evidence>
<accession>A0A9J5ZXS3</accession>
<proteinExistence type="predicted"/>
<dbReference type="OrthoDB" id="1305908at2759"/>